<dbReference type="PANTHER" id="PTHR34836:SF1">
    <property type="entry name" value="OS09G0428600 PROTEIN"/>
    <property type="match status" value="1"/>
</dbReference>
<dbReference type="Gene3D" id="3.40.190.10">
    <property type="entry name" value="Periplasmic binding protein-like II"/>
    <property type="match status" value="1"/>
</dbReference>
<dbReference type="Pfam" id="PF00060">
    <property type="entry name" value="Lig_chan"/>
    <property type="match status" value="1"/>
</dbReference>
<evidence type="ECO:0000256" key="16">
    <source>
        <dbReference type="SAM" id="Phobius"/>
    </source>
</evidence>
<gene>
    <name evidence="19" type="ORF">HHK36_008401</name>
</gene>
<evidence type="ECO:0000256" key="4">
    <source>
        <dbReference type="ARBA" id="ARBA00022448"/>
    </source>
</evidence>
<keyword evidence="12 15" id="KW-1071">Ligand-gated ion channel</keyword>
<keyword evidence="13 15" id="KW-0407">Ion channel</keyword>
<evidence type="ECO:0000256" key="9">
    <source>
        <dbReference type="ARBA" id="ARBA00023136"/>
    </source>
</evidence>
<dbReference type="EMBL" id="JABCRI010000005">
    <property type="protein sequence ID" value="KAF8406315.1"/>
    <property type="molecule type" value="Genomic_DNA"/>
</dbReference>
<dbReference type="PIRSF" id="PIRSF037090">
    <property type="entry name" value="Iontro_Glu-like_rcpt_pln"/>
    <property type="match status" value="1"/>
</dbReference>
<comment type="subunit">
    <text evidence="3">May form heteromers.</text>
</comment>
<sequence>MTSHVLYLFLVFLLLSRTKSTATTDGATEPPTTQQVIIGTIGAIVDYSSRMGKEQKTAMEMAVQDFYDSTGYKMVLHLRDSYGHSARAASAGKVLSPSHFMLNAAMDLIGNRHVQAIVGTLTWQDAALVAEMDKTIKEVPIISVAAASINPSIISVRSPFVVHMGHDIGNHMRCIAAIIGSFRWRKVIAIYEDSNTYTSDSRIITLLSDSLRGVGAEIEHYSAFPPMYSLLNSNTVIEEQLKKLRSKQCKVFIVVQSSLSFTALLFEKANQMGMMRKGYIWISTDGITSLLNSVNSSVISSMQGVLGFKTYFLDTASTYNEFEVRFRRKFRSEYLEEEERNPDPSIFALRAYDATWATAKAMERLGEKSNSTTLLETILSSGFKGLSGGIHFKHGELSYAPTFRVVNVVGKSYRELGFWSPKFGFSETFIKHDSSNRTVEVLGPVYWPGGAQSVPMGWMVTAEEKPLRIGVPARSAFTQFARVSYDEKQNITHITGFAVDVFEAAVKQLPYHLPYQLVPFYGSYNDMVEEVYHKTLDAAVGDTVIMADRCRRVEFSQPYIESGLVMVVTVKSKKSQEPWMFMKPFTKEMWILTAAMSVFTGFVVWLIEQKNNHEFRGTPSRQIGTLLWFSFSTLYLGQRESLRNNLSRVVVATWLFLILIVSTTFTASLSSMMTVSRLEPSVVDIGLLKRTNAVVGCNGNSIIVTYLVFPKGSPLALDISEAILRATENGELQQLEDEMLSFSNCSSSPSDITDNSSLGPRPFSGLFFISGGVSTVALFITVARLLGKRLQIMSYIQAALTNKGIWRWASTFLARSLAKNGIQMEIL</sequence>
<dbReference type="Proteomes" id="UP000655225">
    <property type="component" value="Unassembled WGS sequence"/>
</dbReference>
<evidence type="ECO:0000256" key="1">
    <source>
        <dbReference type="ARBA" id="ARBA00004141"/>
    </source>
</evidence>
<dbReference type="SMART" id="SM00079">
    <property type="entry name" value="PBPe"/>
    <property type="match status" value="1"/>
</dbReference>
<evidence type="ECO:0000256" key="5">
    <source>
        <dbReference type="ARBA" id="ARBA00022692"/>
    </source>
</evidence>
<keyword evidence="11" id="KW-0325">Glycoprotein</keyword>
<dbReference type="FunFam" id="1.10.287.70:FF:000172">
    <property type="entry name" value="Glutamate receptor"/>
    <property type="match status" value="1"/>
</dbReference>
<accession>A0A834ZIZ0</accession>
<keyword evidence="4 15" id="KW-0813">Transport</keyword>
<dbReference type="FunFam" id="3.40.50.2300:FF:000188">
    <property type="entry name" value="Glutamate receptor"/>
    <property type="match status" value="1"/>
</dbReference>
<evidence type="ECO:0000256" key="10">
    <source>
        <dbReference type="ARBA" id="ARBA00023170"/>
    </source>
</evidence>
<dbReference type="Gene3D" id="3.40.50.2300">
    <property type="match status" value="3"/>
</dbReference>
<comment type="function">
    <text evidence="15">Glutamate-gated receptor that probably acts as non-selective cation channel.</text>
</comment>
<evidence type="ECO:0000256" key="8">
    <source>
        <dbReference type="ARBA" id="ARBA00023065"/>
    </source>
</evidence>
<dbReference type="Gene3D" id="1.10.287.70">
    <property type="match status" value="1"/>
</dbReference>
<feature type="chain" id="PRO_5032840932" description="Glutamate receptor" evidence="17">
    <location>
        <begin position="21"/>
        <end position="827"/>
    </location>
</feature>
<evidence type="ECO:0000256" key="13">
    <source>
        <dbReference type="ARBA" id="ARBA00023303"/>
    </source>
</evidence>
<feature type="transmembrane region" description="Helical" evidence="16">
    <location>
        <begin position="589"/>
        <end position="607"/>
    </location>
</feature>
<evidence type="ECO:0000256" key="7">
    <source>
        <dbReference type="ARBA" id="ARBA00022989"/>
    </source>
</evidence>
<keyword evidence="8 15" id="KW-0406">Ion transport</keyword>
<dbReference type="PANTHER" id="PTHR34836">
    <property type="entry name" value="OS06G0188250 PROTEIN"/>
    <property type="match status" value="1"/>
</dbReference>
<dbReference type="SUPFAM" id="SSF53822">
    <property type="entry name" value="Periplasmic binding protein-like I"/>
    <property type="match status" value="1"/>
</dbReference>
<dbReference type="CDD" id="cd19990">
    <property type="entry name" value="PBP1_GABAb_receptor_plant"/>
    <property type="match status" value="1"/>
</dbReference>
<dbReference type="Pfam" id="PF10613">
    <property type="entry name" value="Lig_chan-Glu_bd"/>
    <property type="match status" value="1"/>
</dbReference>
<dbReference type="Pfam" id="PF01094">
    <property type="entry name" value="ANF_receptor"/>
    <property type="match status" value="1"/>
</dbReference>
<dbReference type="GO" id="GO:0016020">
    <property type="term" value="C:membrane"/>
    <property type="evidence" value="ECO:0007669"/>
    <property type="project" value="UniProtKB-SubCell"/>
</dbReference>
<dbReference type="InterPro" id="IPR017103">
    <property type="entry name" value="Iontropic_Glu_rcpt_pln"/>
</dbReference>
<evidence type="ECO:0000256" key="15">
    <source>
        <dbReference type="PIRNR" id="PIRNR037090"/>
    </source>
</evidence>
<evidence type="ECO:0000256" key="12">
    <source>
        <dbReference type="ARBA" id="ARBA00023286"/>
    </source>
</evidence>
<feature type="transmembrane region" description="Helical" evidence="16">
    <location>
        <begin position="765"/>
        <end position="786"/>
    </location>
</feature>
<evidence type="ECO:0000256" key="2">
    <source>
        <dbReference type="ARBA" id="ARBA00008685"/>
    </source>
</evidence>
<evidence type="ECO:0000256" key="17">
    <source>
        <dbReference type="SAM" id="SignalP"/>
    </source>
</evidence>
<comment type="caution">
    <text evidence="19">The sequence shown here is derived from an EMBL/GenBank/DDBJ whole genome shotgun (WGS) entry which is preliminary data.</text>
</comment>
<dbReference type="InterPro" id="IPR019594">
    <property type="entry name" value="Glu/Gly-bd"/>
</dbReference>
<keyword evidence="9 15" id="KW-0472">Membrane</keyword>
<evidence type="ECO:0000256" key="6">
    <source>
        <dbReference type="ARBA" id="ARBA00022729"/>
    </source>
</evidence>
<comment type="function">
    <text evidence="14">Glutamate-gated receptor that probably acts as a non-selective cation channel. May be involved in light-signal transduction and calcium homeostasis via the regulation of calcium influx into cells.</text>
</comment>
<keyword evidence="10 15" id="KW-0675">Receptor</keyword>
<dbReference type="OMA" id="ATYCKGY"/>
<evidence type="ECO:0000313" key="19">
    <source>
        <dbReference type="EMBL" id="KAF8406315.1"/>
    </source>
</evidence>
<evidence type="ECO:0000256" key="14">
    <source>
        <dbReference type="ARBA" id="ARBA00049638"/>
    </source>
</evidence>
<keyword evidence="5 16" id="KW-0812">Transmembrane</keyword>
<dbReference type="InterPro" id="IPR044440">
    <property type="entry name" value="GABAb_receptor_plant_PBP1"/>
</dbReference>
<organism evidence="19 20">
    <name type="scientific">Tetracentron sinense</name>
    <name type="common">Spur-leaf</name>
    <dbReference type="NCBI Taxonomy" id="13715"/>
    <lineage>
        <taxon>Eukaryota</taxon>
        <taxon>Viridiplantae</taxon>
        <taxon>Streptophyta</taxon>
        <taxon>Embryophyta</taxon>
        <taxon>Tracheophyta</taxon>
        <taxon>Spermatophyta</taxon>
        <taxon>Magnoliopsida</taxon>
        <taxon>Trochodendrales</taxon>
        <taxon>Trochodendraceae</taxon>
        <taxon>Tetracentron</taxon>
    </lineage>
</organism>
<dbReference type="SUPFAM" id="SSF53850">
    <property type="entry name" value="Periplasmic binding protein-like II"/>
    <property type="match status" value="1"/>
</dbReference>
<dbReference type="GO" id="GO:0015276">
    <property type="term" value="F:ligand-gated monoatomic ion channel activity"/>
    <property type="evidence" value="ECO:0007669"/>
    <property type="project" value="InterPro"/>
</dbReference>
<dbReference type="InterPro" id="IPR001828">
    <property type="entry name" value="ANF_lig-bd_rcpt"/>
</dbReference>
<comment type="similarity">
    <text evidence="2 15">Belongs to the glutamate-gated ion channel (TC 1.A.10.1) family.</text>
</comment>
<dbReference type="InterPro" id="IPR001320">
    <property type="entry name" value="Iontro_rcpt_C"/>
</dbReference>
<comment type="subcellular location">
    <subcellularLocation>
        <location evidence="1">Membrane</location>
        <topology evidence="1">Multi-pass membrane protein</topology>
    </subcellularLocation>
</comment>
<dbReference type="InterPro" id="IPR015683">
    <property type="entry name" value="Ionotropic_Glu_rcpt"/>
</dbReference>
<evidence type="ECO:0000256" key="3">
    <source>
        <dbReference type="ARBA" id="ARBA00011095"/>
    </source>
</evidence>
<feature type="domain" description="Ionotropic glutamate receptor C-terminal" evidence="18">
    <location>
        <begin position="468"/>
        <end position="742"/>
    </location>
</feature>
<protein>
    <recommendedName>
        <fullName evidence="15">Glutamate receptor</fullName>
    </recommendedName>
</protein>
<feature type="transmembrane region" description="Helical" evidence="16">
    <location>
        <begin position="649"/>
        <end position="669"/>
    </location>
</feature>
<name>A0A834ZIZ0_TETSI</name>
<evidence type="ECO:0000259" key="18">
    <source>
        <dbReference type="SMART" id="SM00079"/>
    </source>
</evidence>
<reference evidence="19 20" key="1">
    <citation type="submission" date="2020-04" db="EMBL/GenBank/DDBJ databases">
        <title>Plant Genome Project.</title>
        <authorList>
            <person name="Zhang R.-G."/>
        </authorList>
    </citation>
    <scope>NUCLEOTIDE SEQUENCE [LARGE SCALE GENOMIC DNA]</scope>
    <source>
        <strain evidence="19">YNK0</strain>
        <tissue evidence="19">Leaf</tissue>
    </source>
</reference>
<dbReference type="InterPro" id="IPR028082">
    <property type="entry name" value="Peripla_BP_I"/>
</dbReference>
<keyword evidence="7 16" id="KW-1133">Transmembrane helix</keyword>
<keyword evidence="6 17" id="KW-0732">Signal</keyword>
<dbReference type="AlphaFoldDB" id="A0A834ZIZ0"/>
<evidence type="ECO:0000313" key="20">
    <source>
        <dbReference type="Proteomes" id="UP000655225"/>
    </source>
</evidence>
<dbReference type="FunFam" id="3.40.190.10:FF:000054">
    <property type="entry name" value="Glutamate receptor"/>
    <property type="match status" value="1"/>
</dbReference>
<feature type="signal peptide" evidence="17">
    <location>
        <begin position="1"/>
        <end position="20"/>
    </location>
</feature>
<proteinExistence type="inferred from homology"/>
<evidence type="ECO:0000256" key="11">
    <source>
        <dbReference type="ARBA" id="ARBA00023180"/>
    </source>
</evidence>
<keyword evidence="20" id="KW-1185">Reference proteome</keyword>
<dbReference type="OrthoDB" id="5984008at2759"/>